<dbReference type="OrthoDB" id="2634326at2759"/>
<protein>
    <submittedName>
        <fullName evidence="1">Uncharacterized protein</fullName>
    </submittedName>
</protein>
<accession>V2WMJ0</accession>
<sequence>KEYRVMDGRVGAFVDGGSYFVTSPNCNNIYMPCLGKHEVVMRCDYLYGEDDPLNYPQPFISDCCHWATLRC</sequence>
<keyword evidence="2" id="KW-1185">Reference proteome</keyword>
<dbReference type="STRING" id="1381753.V2WMJ0"/>
<comment type="caution">
    <text evidence="1">The sequence shown here is derived from an EMBL/GenBank/DDBJ whole genome shotgun (WGS) entry which is preliminary data.</text>
</comment>
<dbReference type="KEGG" id="mrr:Moror_11549"/>
<dbReference type="HOGENOM" id="CLU_2747005_0_0_1"/>
<feature type="non-terminal residue" evidence="1">
    <location>
        <position position="1"/>
    </location>
</feature>
<gene>
    <name evidence="1" type="ORF">Moror_11549</name>
</gene>
<evidence type="ECO:0000313" key="1">
    <source>
        <dbReference type="EMBL" id="ESK81746.1"/>
    </source>
</evidence>
<dbReference type="AlphaFoldDB" id="V2WMJ0"/>
<name>V2WMJ0_MONRO</name>
<proteinExistence type="predicted"/>
<evidence type="ECO:0000313" key="2">
    <source>
        <dbReference type="Proteomes" id="UP000017559"/>
    </source>
</evidence>
<organism evidence="1 2">
    <name type="scientific">Moniliophthora roreri (strain MCA 2997)</name>
    <name type="common">Cocoa frosty pod rot fungus</name>
    <name type="synonym">Crinipellis roreri</name>
    <dbReference type="NCBI Taxonomy" id="1381753"/>
    <lineage>
        <taxon>Eukaryota</taxon>
        <taxon>Fungi</taxon>
        <taxon>Dikarya</taxon>
        <taxon>Basidiomycota</taxon>
        <taxon>Agaricomycotina</taxon>
        <taxon>Agaricomycetes</taxon>
        <taxon>Agaricomycetidae</taxon>
        <taxon>Agaricales</taxon>
        <taxon>Marasmiineae</taxon>
        <taxon>Marasmiaceae</taxon>
        <taxon>Moniliophthora</taxon>
    </lineage>
</organism>
<reference evidence="1 2" key="1">
    <citation type="journal article" date="2014" name="BMC Genomics">
        <title>Genome and secretome analysis of the hemibiotrophic fungal pathogen, Moniliophthora roreri, which causes frosty pod rot disease of cacao: mechanisms of the biotrophic and necrotrophic phases.</title>
        <authorList>
            <person name="Meinhardt L.W."/>
            <person name="Costa G.G.L."/>
            <person name="Thomazella D.P.T."/>
            <person name="Teixeira P.J.P.L."/>
            <person name="Carazzolle M.F."/>
            <person name="Schuster S.C."/>
            <person name="Carlson J.E."/>
            <person name="Guiltinan M.J."/>
            <person name="Mieczkowski P."/>
            <person name="Farmer A."/>
            <person name="Ramaraj T."/>
            <person name="Crozier J."/>
            <person name="Davis R.E."/>
            <person name="Shao J."/>
            <person name="Melnick R.L."/>
            <person name="Pereira G.A.G."/>
            <person name="Bailey B.A."/>
        </authorList>
    </citation>
    <scope>NUCLEOTIDE SEQUENCE [LARGE SCALE GENOMIC DNA]</scope>
    <source>
        <strain evidence="1 2">MCA 2997</strain>
    </source>
</reference>
<dbReference type="EMBL" id="AWSO01002269">
    <property type="protein sequence ID" value="ESK81746.1"/>
    <property type="molecule type" value="Genomic_DNA"/>
</dbReference>
<dbReference type="Proteomes" id="UP000017559">
    <property type="component" value="Unassembled WGS sequence"/>
</dbReference>